<evidence type="ECO:0000256" key="1">
    <source>
        <dbReference type="SAM" id="MobiDB-lite"/>
    </source>
</evidence>
<evidence type="ECO:0000313" key="2">
    <source>
        <dbReference type="EMBL" id="SNB51823.1"/>
    </source>
</evidence>
<gene>
    <name evidence="2" type="ORF">SAMN07250955_101134</name>
</gene>
<protein>
    <submittedName>
        <fullName evidence="2">Uncharacterized protein</fullName>
    </submittedName>
</protein>
<evidence type="ECO:0000313" key="3">
    <source>
        <dbReference type="Proteomes" id="UP000197065"/>
    </source>
</evidence>
<dbReference type="EMBL" id="FYEH01000001">
    <property type="protein sequence ID" value="SNB51823.1"/>
    <property type="molecule type" value="Genomic_DNA"/>
</dbReference>
<accession>A0A212PXN2</accession>
<name>A0A212PXN2_9PROT</name>
<feature type="region of interest" description="Disordered" evidence="1">
    <location>
        <begin position="1"/>
        <end position="32"/>
    </location>
</feature>
<dbReference type="AlphaFoldDB" id="A0A212PXN2"/>
<proteinExistence type="predicted"/>
<sequence length="56" mass="5756">MGRGFKGHAGIDPGPEPAAAVPGEPRATEGPTELTLWATIASALKVPALRRHLLDG</sequence>
<reference evidence="2 3" key="1">
    <citation type="submission" date="2017-06" db="EMBL/GenBank/DDBJ databases">
        <authorList>
            <person name="Kim H.J."/>
            <person name="Triplett B.A."/>
        </authorList>
    </citation>
    <scope>NUCLEOTIDE SEQUENCE [LARGE SCALE GENOMIC DNA]</scope>
    <source>
        <strain evidence="2 3">B29T1</strain>
    </source>
</reference>
<dbReference type="Proteomes" id="UP000197065">
    <property type="component" value="Unassembled WGS sequence"/>
</dbReference>
<organism evidence="2 3">
    <name type="scientific">Arboricoccus pini</name>
    <dbReference type="NCBI Taxonomy" id="1963835"/>
    <lineage>
        <taxon>Bacteria</taxon>
        <taxon>Pseudomonadati</taxon>
        <taxon>Pseudomonadota</taxon>
        <taxon>Alphaproteobacteria</taxon>
        <taxon>Geminicoccales</taxon>
        <taxon>Geminicoccaceae</taxon>
        <taxon>Arboricoccus</taxon>
    </lineage>
</organism>
<keyword evidence="3" id="KW-1185">Reference proteome</keyword>